<evidence type="ECO:0000313" key="2">
    <source>
        <dbReference type="EMBL" id="KAF4456515.1"/>
    </source>
</evidence>
<accession>A0A8H4KUS0</accession>
<dbReference type="PANTHER" id="PTHR10622">
    <property type="entry name" value="HET DOMAIN-CONTAINING PROTEIN"/>
    <property type="match status" value="1"/>
</dbReference>
<dbReference type="Proteomes" id="UP000605986">
    <property type="component" value="Unassembled WGS sequence"/>
</dbReference>
<dbReference type="AlphaFoldDB" id="A0A8H4KUS0"/>
<protein>
    <recommendedName>
        <fullName evidence="1">Heterokaryon incompatibility domain-containing protein</fullName>
    </recommendedName>
</protein>
<organism evidence="2 3">
    <name type="scientific">Fusarium austroafricanum</name>
    <dbReference type="NCBI Taxonomy" id="2364996"/>
    <lineage>
        <taxon>Eukaryota</taxon>
        <taxon>Fungi</taxon>
        <taxon>Dikarya</taxon>
        <taxon>Ascomycota</taxon>
        <taxon>Pezizomycotina</taxon>
        <taxon>Sordariomycetes</taxon>
        <taxon>Hypocreomycetidae</taxon>
        <taxon>Hypocreales</taxon>
        <taxon>Nectriaceae</taxon>
        <taxon>Fusarium</taxon>
        <taxon>Fusarium concolor species complex</taxon>
    </lineage>
</organism>
<dbReference type="OrthoDB" id="20872at2759"/>
<dbReference type="EMBL" id="JAADJG010000053">
    <property type="protein sequence ID" value="KAF4456515.1"/>
    <property type="molecule type" value="Genomic_DNA"/>
</dbReference>
<keyword evidence="3" id="KW-1185">Reference proteome</keyword>
<comment type="caution">
    <text evidence="2">The sequence shown here is derived from an EMBL/GenBank/DDBJ whole genome shotgun (WGS) entry which is preliminary data.</text>
</comment>
<dbReference type="Pfam" id="PF06985">
    <property type="entry name" value="HET"/>
    <property type="match status" value="1"/>
</dbReference>
<name>A0A8H4KUS0_9HYPO</name>
<dbReference type="PANTHER" id="PTHR10622:SF10">
    <property type="entry name" value="HET DOMAIN-CONTAINING PROTEIN"/>
    <property type="match status" value="1"/>
</dbReference>
<evidence type="ECO:0000259" key="1">
    <source>
        <dbReference type="Pfam" id="PF06985"/>
    </source>
</evidence>
<gene>
    <name evidence="2" type="ORF">F53441_1347</name>
</gene>
<feature type="domain" description="Heterokaryon incompatibility" evidence="1">
    <location>
        <begin position="21"/>
        <end position="88"/>
    </location>
</feature>
<dbReference type="InterPro" id="IPR010730">
    <property type="entry name" value="HET"/>
</dbReference>
<evidence type="ECO:0000313" key="3">
    <source>
        <dbReference type="Proteomes" id="UP000605986"/>
    </source>
</evidence>
<proteinExistence type="predicted"/>
<sequence length="88" mass="9462">MRLLNVSSLSLKDFIGQAPPYAILSHTWGNEVLFSDIGNLTAASKQGYSKLAGCCKKAAEDGFKWVWIDTCCIDKSSSAGLSEAINSM</sequence>
<reference evidence="2" key="1">
    <citation type="submission" date="2020-01" db="EMBL/GenBank/DDBJ databases">
        <title>Identification and distribution of gene clusters putatively required for synthesis of sphingolipid metabolism inhibitors in phylogenetically diverse species of the filamentous fungus Fusarium.</title>
        <authorList>
            <person name="Kim H.-S."/>
            <person name="Busman M."/>
            <person name="Brown D.W."/>
            <person name="Divon H."/>
            <person name="Uhlig S."/>
            <person name="Proctor R.H."/>
        </authorList>
    </citation>
    <scope>NUCLEOTIDE SEQUENCE</scope>
    <source>
        <strain evidence="2">NRRL 53441</strain>
    </source>
</reference>